<accession>A0A7W2YI79</accession>
<reference evidence="2 3" key="1">
    <citation type="submission" date="2020-07" db="EMBL/GenBank/DDBJ databases">
        <title>Halieaceae bacterium, F7430, whole genome shotgun sequencing project.</title>
        <authorList>
            <person name="Jiang S."/>
            <person name="Liu Z.W."/>
            <person name="Du Z.J."/>
        </authorList>
    </citation>
    <scope>NUCLEOTIDE SEQUENCE [LARGE SCALE GENOMIC DNA]</scope>
    <source>
        <strain evidence="2 3">F7430</strain>
    </source>
</reference>
<keyword evidence="1" id="KW-0472">Membrane</keyword>
<gene>
    <name evidence="2" type="ORF">H2508_01435</name>
</gene>
<dbReference type="AlphaFoldDB" id="A0A7W2YI79"/>
<organism evidence="2 3">
    <name type="scientific">Sediminihaliea albiluteola</name>
    <dbReference type="NCBI Taxonomy" id="2758564"/>
    <lineage>
        <taxon>Bacteria</taxon>
        <taxon>Pseudomonadati</taxon>
        <taxon>Pseudomonadota</taxon>
        <taxon>Gammaproteobacteria</taxon>
        <taxon>Cellvibrionales</taxon>
        <taxon>Halieaceae</taxon>
        <taxon>Sediminihaliea</taxon>
    </lineage>
</organism>
<dbReference type="EMBL" id="JACFXU010000013">
    <property type="protein sequence ID" value="MBA6411770.1"/>
    <property type="molecule type" value="Genomic_DNA"/>
</dbReference>
<feature type="transmembrane region" description="Helical" evidence="1">
    <location>
        <begin position="31"/>
        <end position="53"/>
    </location>
</feature>
<sequence length="127" mass="13663">MEKDKRIALALFAAVALGMMAAYIADASAKGVVFAGIASSSLLIVYYFVHTILEITQSGSKGNENDAQRSTSKLAKYWQLFIPGILVVAFFVMLADNYSQTGTIKLTLVAGTMTAFAGFIVLKRSIK</sequence>
<evidence type="ECO:0000256" key="1">
    <source>
        <dbReference type="SAM" id="Phobius"/>
    </source>
</evidence>
<name>A0A7W2YI79_9GAMM</name>
<evidence type="ECO:0000313" key="3">
    <source>
        <dbReference type="Proteomes" id="UP000539350"/>
    </source>
</evidence>
<keyword evidence="1" id="KW-1133">Transmembrane helix</keyword>
<comment type="caution">
    <text evidence="2">The sequence shown here is derived from an EMBL/GenBank/DDBJ whole genome shotgun (WGS) entry which is preliminary data.</text>
</comment>
<keyword evidence="3" id="KW-1185">Reference proteome</keyword>
<proteinExistence type="predicted"/>
<feature type="transmembrane region" description="Helical" evidence="1">
    <location>
        <begin position="101"/>
        <end position="122"/>
    </location>
</feature>
<feature type="transmembrane region" description="Helical" evidence="1">
    <location>
        <begin position="7"/>
        <end position="25"/>
    </location>
</feature>
<dbReference type="RefSeq" id="WP_182168630.1">
    <property type="nucleotide sequence ID" value="NZ_JACFXU010000013.1"/>
</dbReference>
<evidence type="ECO:0000313" key="2">
    <source>
        <dbReference type="EMBL" id="MBA6411770.1"/>
    </source>
</evidence>
<dbReference type="Proteomes" id="UP000539350">
    <property type="component" value="Unassembled WGS sequence"/>
</dbReference>
<protein>
    <submittedName>
        <fullName evidence="2">Uncharacterized protein</fullName>
    </submittedName>
</protein>
<keyword evidence="1" id="KW-0812">Transmembrane</keyword>
<feature type="transmembrane region" description="Helical" evidence="1">
    <location>
        <begin position="74"/>
        <end position="95"/>
    </location>
</feature>